<evidence type="ECO:0000256" key="1">
    <source>
        <dbReference type="SAM" id="Phobius"/>
    </source>
</evidence>
<protein>
    <submittedName>
        <fullName evidence="2">Uncharacterized protein</fullName>
    </submittedName>
</protein>
<sequence>MFPALSFLPALLCLLTGVMLIGQAGRLEHPRRHLARPSGAWMTAREQQQQRTHARVLRALGAAALLVGAGLGILNLMGH</sequence>
<keyword evidence="3" id="KW-1185">Reference proteome</keyword>
<evidence type="ECO:0000313" key="3">
    <source>
        <dbReference type="Proteomes" id="UP001232163"/>
    </source>
</evidence>
<keyword evidence="1" id="KW-0812">Transmembrane</keyword>
<organism evidence="2 3">
    <name type="scientific">Deinococcus enclensis</name>
    <dbReference type="NCBI Taxonomy" id="1049582"/>
    <lineage>
        <taxon>Bacteria</taxon>
        <taxon>Thermotogati</taxon>
        <taxon>Deinococcota</taxon>
        <taxon>Deinococci</taxon>
        <taxon>Deinococcales</taxon>
        <taxon>Deinococcaceae</taxon>
        <taxon>Deinococcus</taxon>
    </lineage>
</organism>
<name>A0ABT9MGG4_9DEIO</name>
<comment type="caution">
    <text evidence="2">The sequence shown here is derived from an EMBL/GenBank/DDBJ whole genome shotgun (WGS) entry which is preliminary data.</text>
</comment>
<keyword evidence="1" id="KW-1133">Transmembrane helix</keyword>
<accession>A0ABT9MGG4</accession>
<keyword evidence="1" id="KW-0472">Membrane</keyword>
<gene>
    <name evidence="2" type="ORF">QO006_003149</name>
</gene>
<dbReference type="EMBL" id="JAURUR010000014">
    <property type="protein sequence ID" value="MDP9765694.1"/>
    <property type="molecule type" value="Genomic_DNA"/>
</dbReference>
<proteinExistence type="predicted"/>
<evidence type="ECO:0000313" key="2">
    <source>
        <dbReference type="EMBL" id="MDP9765694.1"/>
    </source>
</evidence>
<reference evidence="2 3" key="1">
    <citation type="submission" date="2023-07" db="EMBL/GenBank/DDBJ databases">
        <title>Genomic Encyclopedia of Type Strains, Phase IV (KMG-IV): sequencing the most valuable type-strain genomes for metagenomic binning, comparative biology and taxonomic classification.</title>
        <authorList>
            <person name="Goeker M."/>
        </authorList>
    </citation>
    <scope>NUCLEOTIDE SEQUENCE [LARGE SCALE GENOMIC DNA]</scope>
    <source>
        <strain evidence="2 3">NIO-1023</strain>
    </source>
</reference>
<dbReference type="RefSeq" id="WP_022802662.1">
    <property type="nucleotide sequence ID" value="NZ_JAURUR010000014.1"/>
</dbReference>
<dbReference type="Proteomes" id="UP001232163">
    <property type="component" value="Unassembled WGS sequence"/>
</dbReference>
<feature type="transmembrane region" description="Helical" evidence="1">
    <location>
        <begin position="56"/>
        <end position="77"/>
    </location>
</feature>